<reference evidence="1" key="1">
    <citation type="journal article" date="2020" name="Stud. Mycol.">
        <title>101 Dothideomycetes genomes: a test case for predicting lifestyles and emergence of pathogens.</title>
        <authorList>
            <person name="Haridas S."/>
            <person name="Albert R."/>
            <person name="Binder M."/>
            <person name="Bloem J."/>
            <person name="Labutti K."/>
            <person name="Salamov A."/>
            <person name="Andreopoulos B."/>
            <person name="Baker S."/>
            <person name="Barry K."/>
            <person name="Bills G."/>
            <person name="Bluhm B."/>
            <person name="Cannon C."/>
            <person name="Castanera R."/>
            <person name="Culley D."/>
            <person name="Daum C."/>
            <person name="Ezra D."/>
            <person name="Gonzalez J."/>
            <person name="Henrissat B."/>
            <person name="Kuo A."/>
            <person name="Liang C."/>
            <person name="Lipzen A."/>
            <person name="Lutzoni F."/>
            <person name="Magnuson J."/>
            <person name="Mondo S."/>
            <person name="Nolan M."/>
            <person name="Ohm R."/>
            <person name="Pangilinan J."/>
            <person name="Park H.-J."/>
            <person name="Ramirez L."/>
            <person name="Alfaro M."/>
            <person name="Sun H."/>
            <person name="Tritt A."/>
            <person name="Yoshinaga Y."/>
            <person name="Zwiers L.-H."/>
            <person name="Turgeon B."/>
            <person name="Goodwin S."/>
            <person name="Spatafora J."/>
            <person name="Crous P."/>
            <person name="Grigoriev I."/>
        </authorList>
    </citation>
    <scope>NUCLEOTIDE SEQUENCE</scope>
    <source>
        <strain evidence="1">CBS 473.64</strain>
    </source>
</reference>
<gene>
    <name evidence="1" type="ORF">P280DRAFT_547213</name>
</gene>
<dbReference type="Proteomes" id="UP000799753">
    <property type="component" value="Unassembled WGS sequence"/>
</dbReference>
<protein>
    <submittedName>
        <fullName evidence="1">Uncharacterized protein</fullName>
    </submittedName>
</protein>
<dbReference type="EMBL" id="MU006780">
    <property type="protein sequence ID" value="KAF2642969.1"/>
    <property type="molecule type" value="Genomic_DNA"/>
</dbReference>
<accession>A0A6A6S5G6</accession>
<dbReference type="AlphaFoldDB" id="A0A6A6S5G6"/>
<name>A0A6A6S5G6_9PLEO</name>
<sequence>MQSQFQTPPPLFKPNAAGFCGHLIHPGTPQTEVLCPTCKVKQRLDELRPMTEIWERRGGPYLHPEKDPGYYQACQAWHMHRASLAKYVYFLEIWSEQEKAWDAEHPNITLLLNPDVQSATKAIQLARKGTPYLQWRDSDAEVESKRPGFSHRRTVSFEEPTVEKVMRRPENFARASTLYQPGVWAPVCGCEYWNTSFQCVEEYGTPEFDEVLDRMWEGS</sequence>
<keyword evidence="2" id="KW-1185">Reference proteome</keyword>
<evidence type="ECO:0000313" key="1">
    <source>
        <dbReference type="EMBL" id="KAF2642969.1"/>
    </source>
</evidence>
<proteinExistence type="predicted"/>
<dbReference type="OrthoDB" id="3797055at2759"/>
<evidence type="ECO:0000313" key="2">
    <source>
        <dbReference type="Proteomes" id="UP000799753"/>
    </source>
</evidence>
<organism evidence="1 2">
    <name type="scientific">Massarina eburnea CBS 473.64</name>
    <dbReference type="NCBI Taxonomy" id="1395130"/>
    <lineage>
        <taxon>Eukaryota</taxon>
        <taxon>Fungi</taxon>
        <taxon>Dikarya</taxon>
        <taxon>Ascomycota</taxon>
        <taxon>Pezizomycotina</taxon>
        <taxon>Dothideomycetes</taxon>
        <taxon>Pleosporomycetidae</taxon>
        <taxon>Pleosporales</taxon>
        <taxon>Massarineae</taxon>
        <taxon>Massarinaceae</taxon>
        <taxon>Massarina</taxon>
    </lineage>
</organism>